<evidence type="ECO:0000313" key="5">
    <source>
        <dbReference type="Proteomes" id="UP000216354"/>
    </source>
</evidence>
<keyword evidence="1" id="KW-1133">Transmembrane helix</keyword>
<dbReference type="EMBL" id="NEVR01000006">
    <property type="protein sequence ID" value="OZI57038.1"/>
    <property type="molecule type" value="Genomic_DNA"/>
</dbReference>
<proteinExistence type="predicted"/>
<feature type="transmembrane region" description="Helical" evidence="1">
    <location>
        <begin position="112"/>
        <end position="132"/>
    </location>
</feature>
<dbReference type="PROSITE" id="PS50924">
    <property type="entry name" value="MHYT"/>
    <property type="match status" value="1"/>
</dbReference>
<comment type="caution">
    <text evidence="3">The sequence shown here is derived from an EMBL/GenBank/DDBJ whole genome shotgun (WGS) entry which is preliminary data.</text>
</comment>
<keyword evidence="5" id="KW-1185">Reference proteome</keyword>
<feature type="transmembrane region" description="Helical" evidence="1">
    <location>
        <begin position="219"/>
        <end position="238"/>
    </location>
</feature>
<reference evidence="3 6" key="2">
    <citation type="submission" date="2017-05" db="EMBL/GenBank/DDBJ databases">
        <title>Complete and WGS of Bordetella genogroups.</title>
        <authorList>
            <person name="Spilker T."/>
            <person name="LiPuma J."/>
        </authorList>
    </citation>
    <scope>NUCLEOTIDE SEQUENCE [LARGE SCALE GENOMIC DNA]</scope>
    <source>
        <strain evidence="3 6">AU17610</strain>
    </source>
</reference>
<dbReference type="RefSeq" id="WP_094827925.1">
    <property type="nucleotide sequence ID" value="NZ_NEVL01000004.1"/>
</dbReference>
<protein>
    <submittedName>
        <fullName evidence="3">Signal protein</fullName>
    </submittedName>
</protein>
<dbReference type="Proteomes" id="UP000216354">
    <property type="component" value="Unassembled WGS sequence"/>
</dbReference>
<keyword evidence="1" id="KW-0472">Membrane</keyword>
<dbReference type="GO" id="GO:0016020">
    <property type="term" value="C:membrane"/>
    <property type="evidence" value="ECO:0007669"/>
    <property type="project" value="UniProtKB-UniRule"/>
</dbReference>
<evidence type="ECO:0000256" key="1">
    <source>
        <dbReference type="PROSITE-ProRule" id="PRU00244"/>
    </source>
</evidence>
<evidence type="ECO:0000259" key="2">
    <source>
        <dbReference type="PROSITE" id="PS50924"/>
    </source>
</evidence>
<dbReference type="PANTHER" id="PTHR35152:SF1">
    <property type="entry name" value="DOMAIN SIGNALLING PROTEIN, PUTATIVE (AFU_ORTHOLOGUE AFUA_5G11310)-RELATED"/>
    <property type="match status" value="1"/>
</dbReference>
<feature type="transmembrane region" description="Helical" evidence="1">
    <location>
        <begin position="15"/>
        <end position="37"/>
    </location>
</feature>
<dbReference type="AlphaFoldDB" id="A0A261S824"/>
<evidence type="ECO:0000313" key="6">
    <source>
        <dbReference type="Proteomes" id="UP000217005"/>
    </source>
</evidence>
<dbReference type="Pfam" id="PF03707">
    <property type="entry name" value="MHYT"/>
    <property type="match status" value="2"/>
</dbReference>
<feature type="transmembrane region" description="Helical" evidence="1">
    <location>
        <begin position="178"/>
        <end position="199"/>
    </location>
</feature>
<dbReference type="PANTHER" id="PTHR35152">
    <property type="entry name" value="DOMAIN SIGNALLING PROTEIN, PUTATIVE (AFU_ORTHOLOGUE AFUA_5G11310)-RELATED"/>
    <property type="match status" value="1"/>
</dbReference>
<dbReference type="EMBL" id="NEVL01000004">
    <property type="protein sequence ID" value="OZI32930.1"/>
    <property type="molecule type" value="Genomic_DNA"/>
</dbReference>
<gene>
    <name evidence="4" type="ORF">CAL27_22515</name>
    <name evidence="3" type="ORF">CEG14_18820</name>
</gene>
<organism evidence="3 6">
    <name type="scientific">Bordetella genomosp. 1</name>
    <dbReference type="NCBI Taxonomy" id="1395607"/>
    <lineage>
        <taxon>Bacteria</taxon>
        <taxon>Pseudomonadati</taxon>
        <taxon>Pseudomonadota</taxon>
        <taxon>Betaproteobacteria</taxon>
        <taxon>Burkholderiales</taxon>
        <taxon>Alcaligenaceae</taxon>
        <taxon>Bordetella</taxon>
    </lineage>
</organism>
<feature type="transmembrane region" description="Helical" evidence="1">
    <location>
        <begin position="82"/>
        <end position="105"/>
    </location>
</feature>
<sequence length="268" mass="28591">MNPGDIVPLSFHSGLFLLSFVIALLGSYVALSAAARIRDSVRDGESWRGYAVIGALAMGGIAIWGMHFIGMQAQNLPFEVDYALVPTFFSALVAVVFSGAAFWYVGGRPFSLFRCAVAGVLAGLAVAAMHYIGVSAMRMPAFFRWDAPLVVASVVIAIAAATAAVWLAFNVQREWQRIVAAVLMAVAVCGMHYTGVVAATVVCTTGSADDGLHVGGVSLPYVAFAGAILILIAMRWQLHRSYKRYQARLAQRMDALLHDGRVPGAPVR</sequence>
<evidence type="ECO:0000313" key="4">
    <source>
        <dbReference type="EMBL" id="OZI57038.1"/>
    </source>
</evidence>
<feature type="transmembrane region" description="Helical" evidence="1">
    <location>
        <begin position="49"/>
        <end position="70"/>
    </location>
</feature>
<reference evidence="4 5" key="1">
    <citation type="submission" date="2017-05" db="EMBL/GenBank/DDBJ databases">
        <title>Complete and WGS of Bordetella genogroups.</title>
        <authorList>
            <person name="Spilker T."/>
            <person name="Lipuma J."/>
        </authorList>
    </citation>
    <scope>NUCLEOTIDE SEQUENCE [LARGE SCALE GENOMIC DNA]</scope>
    <source>
        <strain evidence="4 5">AU9795</strain>
    </source>
</reference>
<dbReference type="OrthoDB" id="3763366at2"/>
<dbReference type="Proteomes" id="UP000217005">
    <property type="component" value="Unassembled WGS sequence"/>
</dbReference>
<feature type="domain" description="MHYT" evidence="2">
    <location>
        <begin position="11"/>
        <end position="202"/>
    </location>
</feature>
<feature type="transmembrane region" description="Helical" evidence="1">
    <location>
        <begin position="147"/>
        <end position="169"/>
    </location>
</feature>
<evidence type="ECO:0000313" key="3">
    <source>
        <dbReference type="EMBL" id="OZI32930.1"/>
    </source>
</evidence>
<accession>A0A261S824</accession>
<name>A0A261S824_9BORD</name>
<dbReference type="InterPro" id="IPR005330">
    <property type="entry name" value="MHYT_dom"/>
</dbReference>
<keyword evidence="1" id="KW-0812">Transmembrane</keyword>